<comment type="subcellular location">
    <subcellularLocation>
        <location evidence="2">Cell membrane</location>
    </subcellularLocation>
</comment>
<dbReference type="InterPro" id="IPR005467">
    <property type="entry name" value="His_kinase_dom"/>
</dbReference>
<dbReference type="PRINTS" id="PR00344">
    <property type="entry name" value="BCTRLSENSOR"/>
</dbReference>
<sequence length="464" mass="50005">MRRLTGLRVRLVLAFVLVTVAGAAVAAWASHGSTRGSLVAEAQQRASEDLRRRISTVTAELTYPPDQRALDRLKSVVGGPVLVTYGSLTSAEGAGLDLVTDDMRTAVRDRDDLLLQRVASADGPRLLIGTPIIHTTVDGSRKPSGIAVYAVRDLAPAQQQIDTSARAALTTSALALPVAVLLALLAARGVLRPVRDLGSTARRIASGDLDARLRVRGSDELAELAATFNHMATELQATVAELRRMAADARRFVADVSHELRTPLTTLTAVAEVLESEAERMTPDARESARLAVEETRKLTRLAEDLVEVSRFDAGVATLRLEDVGVRQAIEDCLRARGWRARVGLDAPDEIAAVLDRRRLDVLVANLVGNALKHGQPPVRVRLRADHRRIDVTVIDHGPGLPEGEESKVFERFYKTDAARTRSEGSGLGLAIAMENARLHGGSIEAGNEPRAGARFTVHLPRST</sequence>
<evidence type="ECO:0000256" key="5">
    <source>
        <dbReference type="ARBA" id="ARBA00022679"/>
    </source>
</evidence>
<dbReference type="Pfam" id="PF00672">
    <property type="entry name" value="HAMP"/>
    <property type="match status" value="1"/>
</dbReference>
<dbReference type="Proteomes" id="UP000063699">
    <property type="component" value="Chromosome"/>
</dbReference>
<dbReference type="InterPro" id="IPR036097">
    <property type="entry name" value="HisK_dim/P_sf"/>
</dbReference>
<dbReference type="CDD" id="cd06225">
    <property type="entry name" value="HAMP"/>
    <property type="match status" value="1"/>
</dbReference>
<evidence type="ECO:0000256" key="9">
    <source>
        <dbReference type="ARBA" id="ARBA00023012"/>
    </source>
</evidence>
<dbReference type="EMBL" id="CP012752">
    <property type="protein sequence ID" value="ALG12917.1"/>
    <property type="molecule type" value="Genomic_DNA"/>
</dbReference>
<dbReference type="Gene3D" id="6.10.340.10">
    <property type="match status" value="1"/>
</dbReference>
<dbReference type="GO" id="GO:0000155">
    <property type="term" value="F:phosphorelay sensor kinase activity"/>
    <property type="evidence" value="ECO:0007669"/>
    <property type="project" value="InterPro"/>
</dbReference>
<dbReference type="FunFam" id="1.10.287.130:FF:000010">
    <property type="entry name" value="Two-component sensor histidine kinase"/>
    <property type="match status" value="1"/>
</dbReference>
<dbReference type="InterPro" id="IPR036890">
    <property type="entry name" value="HATPase_C_sf"/>
</dbReference>
<organism evidence="14 15">
    <name type="scientific">Kibdelosporangium phytohabitans</name>
    <dbReference type="NCBI Taxonomy" id="860235"/>
    <lineage>
        <taxon>Bacteria</taxon>
        <taxon>Bacillati</taxon>
        <taxon>Actinomycetota</taxon>
        <taxon>Actinomycetes</taxon>
        <taxon>Pseudonocardiales</taxon>
        <taxon>Pseudonocardiaceae</taxon>
        <taxon>Kibdelosporangium</taxon>
    </lineage>
</organism>
<keyword evidence="4" id="KW-0597">Phosphoprotein</keyword>
<dbReference type="RefSeq" id="WP_054294808.1">
    <property type="nucleotide sequence ID" value="NZ_CP012752.1"/>
</dbReference>
<dbReference type="PANTHER" id="PTHR45436:SF5">
    <property type="entry name" value="SENSOR HISTIDINE KINASE TRCS"/>
    <property type="match status" value="1"/>
</dbReference>
<evidence type="ECO:0000256" key="2">
    <source>
        <dbReference type="ARBA" id="ARBA00004236"/>
    </source>
</evidence>
<dbReference type="SMART" id="SM00304">
    <property type="entry name" value="HAMP"/>
    <property type="match status" value="1"/>
</dbReference>
<gene>
    <name evidence="14" type="ORF">AOZ06_44100</name>
</gene>
<evidence type="ECO:0000256" key="10">
    <source>
        <dbReference type="ARBA" id="ARBA00023136"/>
    </source>
</evidence>
<dbReference type="EC" id="2.7.13.3" evidence="3"/>
<dbReference type="STRING" id="860235.AOZ06_44100"/>
<evidence type="ECO:0000256" key="7">
    <source>
        <dbReference type="ARBA" id="ARBA00022777"/>
    </source>
</evidence>
<keyword evidence="7 14" id="KW-0418">Kinase</keyword>
<feature type="domain" description="HAMP" evidence="13">
    <location>
        <begin position="188"/>
        <end position="240"/>
    </location>
</feature>
<keyword evidence="8" id="KW-1133">Transmembrane helix</keyword>
<reference evidence="14 15" key="1">
    <citation type="submission" date="2015-07" db="EMBL/GenBank/DDBJ databases">
        <title>Genome sequencing of Kibdelosporangium phytohabitans.</title>
        <authorList>
            <person name="Qin S."/>
            <person name="Xing K."/>
        </authorList>
    </citation>
    <scope>NUCLEOTIDE SEQUENCE [LARGE SCALE GENOMIC DNA]</scope>
    <source>
        <strain evidence="14 15">KLBMP1111</strain>
    </source>
</reference>
<dbReference type="SUPFAM" id="SSF55874">
    <property type="entry name" value="ATPase domain of HSP90 chaperone/DNA topoisomerase II/histidine kinase"/>
    <property type="match status" value="1"/>
</dbReference>
<proteinExistence type="predicted"/>
<keyword evidence="10" id="KW-0472">Membrane</keyword>
<dbReference type="PROSITE" id="PS50885">
    <property type="entry name" value="HAMP"/>
    <property type="match status" value="1"/>
</dbReference>
<dbReference type="PROSITE" id="PS50109">
    <property type="entry name" value="HIS_KIN"/>
    <property type="match status" value="1"/>
</dbReference>
<dbReference type="InterPro" id="IPR003660">
    <property type="entry name" value="HAMP_dom"/>
</dbReference>
<dbReference type="GO" id="GO:0005886">
    <property type="term" value="C:plasma membrane"/>
    <property type="evidence" value="ECO:0007669"/>
    <property type="project" value="UniProtKB-SubCell"/>
</dbReference>
<dbReference type="CDD" id="cd00075">
    <property type="entry name" value="HATPase"/>
    <property type="match status" value="1"/>
</dbReference>
<keyword evidence="5" id="KW-0808">Transferase</keyword>
<dbReference type="InterPro" id="IPR003594">
    <property type="entry name" value="HATPase_dom"/>
</dbReference>
<feature type="chain" id="PRO_5006035984" description="histidine kinase" evidence="11">
    <location>
        <begin position="27"/>
        <end position="464"/>
    </location>
</feature>
<dbReference type="CDD" id="cd00082">
    <property type="entry name" value="HisKA"/>
    <property type="match status" value="1"/>
</dbReference>
<evidence type="ECO:0000259" key="13">
    <source>
        <dbReference type="PROSITE" id="PS50885"/>
    </source>
</evidence>
<dbReference type="AlphaFoldDB" id="A0A0N9I944"/>
<dbReference type="KEGG" id="kphy:AOZ06_44100"/>
<dbReference type="SMART" id="SM00387">
    <property type="entry name" value="HATPase_c"/>
    <property type="match status" value="1"/>
</dbReference>
<protein>
    <recommendedName>
        <fullName evidence="3">histidine kinase</fullName>
        <ecNumber evidence="3">2.7.13.3</ecNumber>
    </recommendedName>
</protein>
<dbReference type="SUPFAM" id="SSF158472">
    <property type="entry name" value="HAMP domain-like"/>
    <property type="match status" value="1"/>
</dbReference>
<evidence type="ECO:0000256" key="1">
    <source>
        <dbReference type="ARBA" id="ARBA00000085"/>
    </source>
</evidence>
<dbReference type="Pfam" id="PF00512">
    <property type="entry name" value="HisKA"/>
    <property type="match status" value="1"/>
</dbReference>
<evidence type="ECO:0000256" key="6">
    <source>
        <dbReference type="ARBA" id="ARBA00022692"/>
    </source>
</evidence>
<keyword evidence="6" id="KW-0812">Transmembrane</keyword>
<dbReference type="PANTHER" id="PTHR45436">
    <property type="entry name" value="SENSOR HISTIDINE KINASE YKOH"/>
    <property type="match status" value="1"/>
</dbReference>
<keyword evidence="11" id="KW-0732">Signal</keyword>
<dbReference type="SMART" id="SM00388">
    <property type="entry name" value="HisKA"/>
    <property type="match status" value="1"/>
</dbReference>
<keyword evidence="9" id="KW-0902">Two-component regulatory system</keyword>
<name>A0A0N9I944_9PSEU</name>
<dbReference type="InterPro" id="IPR004358">
    <property type="entry name" value="Sig_transdc_His_kin-like_C"/>
</dbReference>
<keyword evidence="15" id="KW-1185">Reference proteome</keyword>
<feature type="domain" description="Histidine kinase" evidence="12">
    <location>
        <begin position="255"/>
        <end position="464"/>
    </location>
</feature>
<accession>A0A0N9I944</accession>
<dbReference type="Gene3D" id="1.10.287.130">
    <property type="match status" value="1"/>
</dbReference>
<dbReference type="InterPro" id="IPR050428">
    <property type="entry name" value="TCS_sensor_his_kinase"/>
</dbReference>
<dbReference type="Gene3D" id="3.30.565.10">
    <property type="entry name" value="Histidine kinase-like ATPase, C-terminal domain"/>
    <property type="match status" value="1"/>
</dbReference>
<evidence type="ECO:0000259" key="12">
    <source>
        <dbReference type="PROSITE" id="PS50109"/>
    </source>
</evidence>
<comment type="catalytic activity">
    <reaction evidence="1">
        <text>ATP + protein L-histidine = ADP + protein N-phospho-L-histidine.</text>
        <dbReference type="EC" id="2.7.13.3"/>
    </reaction>
</comment>
<evidence type="ECO:0000256" key="3">
    <source>
        <dbReference type="ARBA" id="ARBA00012438"/>
    </source>
</evidence>
<evidence type="ECO:0000256" key="4">
    <source>
        <dbReference type="ARBA" id="ARBA00022553"/>
    </source>
</evidence>
<evidence type="ECO:0000256" key="11">
    <source>
        <dbReference type="SAM" id="SignalP"/>
    </source>
</evidence>
<dbReference type="Pfam" id="PF02518">
    <property type="entry name" value="HATPase_c"/>
    <property type="match status" value="1"/>
</dbReference>
<evidence type="ECO:0000313" key="14">
    <source>
        <dbReference type="EMBL" id="ALG12917.1"/>
    </source>
</evidence>
<evidence type="ECO:0000256" key="8">
    <source>
        <dbReference type="ARBA" id="ARBA00022989"/>
    </source>
</evidence>
<dbReference type="InterPro" id="IPR003661">
    <property type="entry name" value="HisK_dim/P_dom"/>
</dbReference>
<evidence type="ECO:0000313" key="15">
    <source>
        <dbReference type="Proteomes" id="UP000063699"/>
    </source>
</evidence>
<feature type="signal peptide" evidence="11">
    <location>
        <begin position="1"/>
        <end position="26"/>
    </location>
</feature>
<dbReference type="OrthoDB" id="9786919at2"/>
<dbReference type="SUPFAM" id="SSF47384">
    <property type="entry name" value="Homodimeric domain of signal transducing histidine kinase"/>
    <property type="match status" value="1"/>
</dbReference>